<dbReference type="SUPFAM" id="SSF56235">
    <property type="entry name" value="N-terminal nucleophile aminohydrolases (Ntn hydrolases)"/>
    <property type="match status" value="1"/>
</dbReference>
<dbReference type="InterPro" id="IPR029055">
    <property type="entry name" value="Ntn_hydrolases_N"/>
</dbReference>
<comment type="similarity">
    <text evidence="4">Belongs to the peptidase T1B family.</text>
</comment>
<sequence>MDTTISLLGRDFVLSAADVTAARSIVVMKEDQDKILELDRFRLLSAGGDLGDAAQFTEYIQRNVHLYELRAGIPLSTHQVAHFVRGELARALRERPYEINLILGGYDPNVGPSLYYIDYLGSLHKMPFTAQGYSAYFVLSTLDRLYRPGMDLEEALNVMRACLAEMGRRFLLQQRQFMVKVADANGVRRLEGVLNVPLESPERHAESSVRAV</sequence>
<dbReference type="OrthoDB" id="268428at2759"/>
<keyword evidence="1 4" id="KW-0963">Cytoplasm</keyword>
<dbReference type="GO" id="GO:0005839">
    <property type="term" value="C:proteasome core complex"/>
    <property type="evidence" value="ECO:0007669"/>
    <property type="project" value="InterPro"/>
</dbReference>
<dbReference type="EMBL" id="VWRR01000014">
    <property type="protein sequence ID" value="KAF6001470.1"/>
    <property type="molecule type" value="Genomic_DNA"/>
</dbReference>
<dbReference type="InterPro" id="IPR023333">
    <property type="entry name" value="Proteasome_suB-type"/>
</dbReference>
<dbReference type="GO" id="GO:0005737">
    <property type="term" value="C:cytoplasm"/>
    <property type="evidence" value="ECO:0007669"/>
    <property type="project" value="UniProtKB-SubCell"/>
</dbReference>
<keyword evidence="2 4" id="KW-0647">Proteasome</keyword>
<dbReference type="Proteomes" id="UP000530660">
    <property type="component" value="Unassembled WGS sequence"/>
</dbReference>
<keyword evidence="6" id="KW-1185">Reference proteome</keyword>
<accession>A0A7J7IFG0</accession>
<dbReference type="InterPro" id="IPR016050">
    <property type="entry name" value="Proteasome_bsu_CS"/>
</dbReference>
<dbReference type="GO" id="GO:0010498">
    <property type="term" value="P:proteasomal protein catabolic process"/>
    <property type="evidence" value="ECO:0007669"/>
    <property type="project" value="InterPro"/>
</dbReference>
<dbReference type="PANTHER" id="PTHR11599">
    <property type="entry name" value="PROTEASOME SUBUNIT ALPHA/BETA"/>
    <property type="match status" value="1"/>
</dbReference>
<organism evidence="5 6">
    <name type="scientific">Cyanidiococcus yangmingshanensis</name>
    <dbReference type="NCBI Taxonomy" id="2690220"/>
    <lineage>
        <taxon>Eukaryota</taxon>
        <taxon>Rhodophyta</taxon>
        <taxon>Bangiophyceae</taxon>
        <taxon>Cyanidiales</taxon>
        <taxon>Cyanidiaceae</taxon>
        <taxon>Cyanidiococcus</taxon>
    </lineage>
</organism>
<dbReference type="PROSITE" id="PS00854">
    <property type="entry name" value="PROTEASOME_BETA_1"/>
    <property type="match status" value="1"/>
</dbReference>
<evidence type="ECO:0000256" key="3">
    <source>
        <dbReference type="ARBA" id="ARBA00023242"/>
    </source>
</evidence>
<dbReference type="FunFam" id="3.60.20.10:FF:000008">
    <property type="entry name" value="Proteasome subunit beta type-4"/>
    <property type="match status" value="1"/>
</dbReference>
<evidence type="ECO:0000256" key="2">
    <source>
        <dbReference type="ARBA" id="ARBA00022942"/>
    </source>
</evidence>
<comment type="subunit">
    <text evidence="4">Component of the proteasome complex.</text>
</comment>
<evidence type="ECO:0000313" key="5">
    <source>
        <dbReference type="EMBL" id="KAF6001470.1"/>
    </source>
</evidence>
<dbReference type="InterPro" id="IPR050115">
    <property type="entry name" value="Proteasome_alpha"/>
</dbReference>
<gene>
    <name evidence="5" type="ORF">F1559_001629</name>
</gene>
<evidence type="ECO:0000256" key="4">
    <source>
        <dbReference type="RuleBase" id="RU004203"/>
    </source>
</evidence>
<name>A0A7J7IFG0_9RHOD</name>
<proteinExistence type="inferred from homology"/>
<comment type="caution">
    <text evidence="5">The sequence shown here is derived from an EMBL/GenBank/DDBJ whole genome shotgun (WGS) entry which is preliminary data.</text>
</comment>
<protein>
    <recommendedName>
        <fullName evidence="4">Proteasome subunit beta</fullName>
    </recommendedName>
</protein>
<dbReference type="GO" id="GO:0005634">
    <property type="term" value="C:nucleus"/>
    <property type="evidence" value="ECO:0007669"/>
    <property type="project" value="UniProtKB-SubCell"/>
</dbReference>
<dbReference type="AlphaFoldDB" id="A0A7J7IFG0"/>
<evidence type="ECO:0000256" key="1">
    <source>
        <dbReference type="ARBA" id="ARBA00022490"/>
    </source>
</evidence>
<dbReference type="InterPro" id="IPR035206">
    <property type="entry name" value="Proteasome_beta2"/>
</dbReference>
<dbReference type="PROSITE" id="PS51476">
    <property type="entry name" value="PROTEASOME_BETA_2"/>
    <property type="match status" value="1"/>
</dbReference>
<reference evidence="5 6" key="1">
    <citation type="journal article" date="2020" name="J. Phycol.">
        <title>Comparative genome analysis reveals Cyanidiococcus gen. nov., a new extremophilic red algal genus sister to Cyanidioschyzon (Cyanidioschyzonaceae, Rhodophyta).</title>
        <authorList>
            <person name="Liu S.-L."/>
            <person name="Chiang Y.-R."/>
            <person name="Yoon H.S."/>
            <person name="Fu H.-Y."/>
        </authorList>
    </citation>
    <scope>NUCLEOTIDE SEQUENCE [LARGE SCALE GENOMIC DNA]</scope>
    <source>
        <strain evidence="5 6">THAL066</strain>
    </source>
</reference>
<comment type="subcellular location">
    <subcellularLocation>
        <location evidence="4">Cytoplasm</location>
    </subcellularLocation>
    <subcellularLocation>
        <location evidence="4">Nucleus</location>
    </subcellularLocation>
</comment>
<dbReference type="Gene3D" id="3.60.20.10">
    <property type="entry name" value="Glutamine Phosphoribosylpyrophosphate, subunit 1, domain 1"/>
    <property type="match status" value="1"/>
</dbReference>
<keyword evidence="3 4" id="KW-0539">Nucleus</keyword>
<dbReference type="InterPro" id="IPR001353">
    <property type="entry name" value="Proteasome_sua/b"/>
</dbReference>
<comment type="function">
    <text evidence="4">Component of the proteasome, a multicatalytic proteinase complex which is characterized by its ability to cleave peptides with Arg, Phe, Tyr, Leu, and Glu adjacent to the leaving group at neutral or slightly basic pH. The proteasome has an ATP-dependent proteolytic activity.</text>
</comment>
<evidence type="ECO:0000313" key="6">
    <source>
        <dbReference type="Proteomes" id="UP000530660"/>
    </source>
</evidence>
<dbReference type="Pfam" id="PF00227">
    <property type="entry name" value="Proteasome"/>
    <property type="match status" value="1"/>
</dbReference>
<dbReference type="CDD" id="cd03758">
    <property type="entry name" value="proteasome_beta_type_2"/>
    <property type="match status" value="1"/>
</dbReference>